<dbReference type="Proteomes" id="UP000219335">
    <property type="component" value="Unassembled WGS sequence"/>
</dbReference>
<evidence type="ECO:0000313" key="3">
    <source>
        <dbReference type="Proteomes" id="UP000219335"/>
    </source>
</evidence>
<evidence type="ECO:0000313" key="2">
    <source>
        <dbReference type="EMBL" id="SOD22553.1"/>
    </source>
</evidence>
<reference evidence="2 3" key="1">
    <citation type="submission" date="2017-09" db="EMBL/GenBank/DDBJ databases">
        <authorList>
            <person name="Ehlers B."/>
            <person name="Leendertz F.H."/>
        </authorList>
    </citation>
    <scope>NUCLEOTIDE SEQUENCE [LARGE SCALE GENOMIC DNA]</scope>
    <source>
        <strain evidence="2 3">Nm42</strain>
    </source>
</reference>
<keyword evidence="1" id="KW-1133">Transmembrane helix</keyword>
<feature type="transmembrane region" description="Helical" evidence="1">
    <location>
        <begin position="127"/>
        <end position="146"/>
    </location>
</feature>
<keyword evidence="1" id="KW-0472">Membrane</keyword>
<dbReference type="EMBL" id="OCMU01000004">
    <property type="protein sequence ID" value="SOD22553.1"/>
    <property type="molecule type" value="Genomic_DNA"/>
</dbReference>
<organism evidence="2 3">
    <name type="scientific">Nitrosomonas ureae</name>
    <dbReference type="NCBI Taxonomy" id="44577"/>
    <lineage>
        <taxon>Bacteria</taxon>
        <taxon>Pseudomonadati</taxon>
        <taxon>Pseudomonadota</taxon>
        <taxon>Betaproteobacteria</taxon>
        <taxon>Nitrosomonadales</taxon>
        <taxon>Nitrosomonadaceae</taxon>
        <taxon>Nitrosomonas</taxon>
    </lineage>
</organism>
<protein>
    <submittedName>
        <fullName evidence="2">Uncharacterized protein</fullName>
    </submittedName>
</protein>
<sequence>MEMKTYIEMGEKKAGKQIELARILGIRDTTLRLAKSGKMGLPDAICIKLADYIETDRLEIIAASNLVTEKDEERIKIFKSCFTRAASIAVAALIFTFSSMTSSPAHAGQLLSEHVNNLYYVKFQNTIVLIINMLCFFDSCKIIIFFPRVRYV</sequence>
<gene>
    <name evidence="2" type="ORF">SAMN06297164_3506</name>
</gene>
<dbReference type="RefSeq" id="WP_176492793.1">
    <property type="nucleotide sequence ID" value="NZ_OCMU01000004.1"/>
</dbReference>
<dbReference type="AlphaFoldDB" id="A0A286AKX8"/>
<accession>A0A286AKX8</accession>
<proteinExistence type="predicted"/>
<feature type="transmembrane region" description="Helical" evidence="1">
    <location>
        <begin position="85"/>
        <end position="107"/>
    </location>
</feature>
<keyword evidence="1" id="KW-0812">Transmembrane</keyword>
<name>A0A286AKX8_9PROT</name>
<evidence type="ECO:0000256" key="1">
    <source>
        <dbReference type="SAM" id="Phobius"/>
    </source>
</evidence>